<organism evidence="1 2">
    <name type="scientific">Effrenium voratum</name>
    <dbReference type="NCBI Taxonomy" id="2562239"/>
    <lineage>
        <taxon>Eukaryota</taxon>
        <taxon>Sar</taxon>
        <taxon>Alveolata</taxon>
        <taxon>Dinophyceae</taxon>
        <taxon>Suessiales</taxon>
        <taxon>Symbiodiniaceae</taxon>
        <taxon>Effrenium</taxon>
    </lineage>
</organism>
<evidence type="ECO:0000313" key="2">
    <source>
        <dbReference type="Proteomes" id="UP001178507"/>
    </source>
</evidence>
<gene>
    <name evidence="1" type="ORF">EVOR1521_LOCUS29152</name>
</gene>
<comment type="caution">
    <text evidence="1">The sequence shown here is derived from an EMBL/GenBank/DDBJ whole genome shotgun (WGS) entry which is preliminary data.</text>
</comment>
<proteinExistence type="predicted"/>
<dbReference type="Proteomes" id="UP001178507">
    <property type="component" value="Unassembled WGS sequence"/>
</dbReference>
<dbReference type="AlphaFoldDB" id="A0AA36JJM5"/>
<evidence type="ECO:0000313" key="1">
    <source>
        <dbReference type="EMBL" id="CAJ1407463.1"/>
    </source>
</evidence>
<sequence length="121" mass="13338">MLDCYMQPVAGEGWQAAGWVSFASEYPTLAAVCWLFFPLGKPRLLATKQYYAALRATGCLALSPKTSKSPRDHTTGVSSRYCCQCLSCVNCRWRCLQCKRASFVSSLLCELACPVRHDASA</sequence>
<protein>
    <submittedName>
        <fullName evidence="1">Uncharacterized protein</fullName>
    </submittedName>
</protein>
<accession>A0AA36JJM5</accession>
<keyword evidence="2" id="KW-1185">Reference proteome</keyword>
<name>A0AA36JJM5_9DINO</name>
<reference evidence="1" key="1">
    <citation type="submission" date="2023-08" db="EMBL/GenBank/DDBJ databases">
        <authorList>
            <person name="Chen Y."/>
            <person name="Shah S."/>
            <person name="Dougan E. K."/>
            <person name="Thang M."/>
            <person name="Chan C."/>
        </authorList>
    </citation>
    <scope>NUCLEOTIDE SEQUENCE</scope>
</reference>
<dbReference type="EMBL" id="CAUJNA010003672">
    <property type="protein sequence ID" value="CAJ1407463.1"/>
    <property type="molecule type" value="Genomic_DNA"/>
</dbReference>